<evidence type="ECO:0000313" key="4">
    <source>
        <dbReference type="Proteomes" id="UP000518300"/>
    </source>
</evidence>
<dbReference type="InterPro" id="IPR029058">
    <property type="entry name" value="AB_hydrolase_fold"/>
</dbReference>
<dbReference type="EMBL" id="JABBJJ010000040">
    <property type="protein sequence ID" value="NMO15479.1"/>
    <property type="molecule type" value="Genomic_DNA"/>
</dbReference>
<dbReference type="AlphaFoldDB" id="A0A848L9G6"/>
<evidence type="ECO:0000313" key="3">
    <source>
        <dbReference type="EMBL" id="NMO15479.1"/>
    </source>
</evidence>
<protein>
    <recommendedName>
        <fullName evidence="2">PET hydrolase/cutinase-like domain-containing protein</fullName>
    </recommendedName>
</protein>
<organism evidence="3 4">
    <name type="scientific">Pyxidicoccus fallax</name>
    <dbReference type="NCBI Taxonomy" id="394095"/>
    <lineage>
        <taxon>Bacteria</taxon>
        <taxon>Pseudomonadati</taxon>
        <taxon>Myxococcota</taxon>
        <taxon>Myxococcia</taxon>
        <taxon>Myxococcales</taxon>
        <taxon>Cystobacterineae</taxon>
        <taxon>Myxococcaceae</taxon>
        <taxon>Pyxidicoccus</taxon>
    </lineage>
</organism>
<proteinExistence type="predicted"/>
<dbReference type="InterPro" id="IPR041127">
    <property type="entry name" value="PET_hydrolase/cutinase-like"/>
</dbReference>
<name>A0A848L9G6_9BACT</name>
<evidence type="ECO:0000259" key="2">
    <source>
        <dbReference type="Pfam" id="PF12740"/>
    </source>
</evidence>
<keyword evidence="1" id="KW-0732">Signal</keyword>
<dbReference type="RefSeq" id="WP_169344769.1">
    <property type="nucleotide sequence ID" value="NZ_JABBJJ010000040.1"/>
</dbReference>
<dbReference type="SUPFAM" id="SSF53474">
    <property type="entry name" value="alpha/beta-Hydrolases"/>
    <property type="match status" value="1"/>
</dbReference>
<dbReference type="Proteomes" id="UP000518300">
    <property type="component" value="Unassembled WGS sequence"/>
</dbReference>
<keyword evidence="4" id="KW-1185">Reference proteome</keyword>
<gene>
    <name evidence="3" type="ORF">HG543_11540</name>
</gene>
<evidence type="ECO:0000256" key="1">
    <source>
        <dbReference type="SAM" id="SignalP"/>
    </source>
</evidence>
<feature type="chain" id="PRO_5032374279" description="PET hydrolase/cutinase-like domain-containing protein" evidence="1">
    <location>
        <begin position="24"/>
        <end position="396"/>
    </location>
</feature>
<comment type="caution">
    <text evidence="3">The sequence shown here is derived from an EMBL/GenBank/DDBJ whole genome shotgun (WGS) entry which is preliminary data.</text>
</comment>
<feature type="domain" description="PET hydrolase/cutinase-like" evidence="2">
    <location>
        <begin position="115"/>
        <end position="262"/>
    </location>
</feature>
<accession>A0A848L9G6</accession>
<reference evidence="3 4" key="1">
    <citation type="submission" date="2020-04" db="EMBL/GenBank/DDBJ databases">
        <title>Draft genome of Pyxidicoccus fallax type strain.</title>
        <authorList>
            <person name="Whitworth D.E."/>
        </authorList>
    </citation>
    <scope>NUCLEOTIDE SEQUENCE [LARGE SCALE GENOMIC DNA]</scope>
    <source>
        <strain evidence="3 4">DSM 14698</strain>
    </source>
</reference>
<dbReference type="Pfam" id="PF12740">
    <property type="entry name" value="PETase"/>
    <property type="match status" value="1"/>
</dbReference>
<feature type="signal peptide" evidence="1">
    <location>
        <begin position="1"/>
        <end position="23"/>
    </location>
</feature>
<sequence>MKHLGLKAMLVCALVLWAGVTQAGDGTQPWRPACVGHSLPMPATLEALSSRGPYGFATRDFVFVDTTRLTPPNGSYPGSPVRTLRTRVFYPVCDPRLEASPPPENRVPVASGRPFPLLAYAHGLTSRGEPVRFMAEHLATHGYIIAAPRFPLSSGDAPGGPTIADIPNQPGDLDFVMRQVAQLGGLDADLAAAADASRRGVLGLSAGGETVLIAAYHPALKIDIQSAVAQAPVSCFFGPPFYSRSLPTLILAGTADELVPISGPERAFALAPPPVTLVELLGGTHSGFMNREQPYVENTDTRECELLQMSDPMRGQAEFVARLTAGVDPGVFDPGSCLPLCGQRYRQTMGATRQIRLSRAATLAHFEASLRGRVDAALFLTWLLGRNPDVVVRIKR</sequence>
<dbReference type="Gene3D" id="3.40.50.1820">
    <property type="entry name" value="alpha/beta hydrolase"/>
    <property type="match status" value="1"/>
</dbReference>